<dbReference type="Proteomes" id="UP000053105">
    <property type="component" value="Unassembled WGS sequence"/>
</dbReference>
<proteinExistence type="predicted"/>
<sequence>MDQVFVDDTYVRANIRGYVCSREHQASRIERKDVCQIVDFGPSDFRGAVGFVRFRFNTSSLRDFVFRDSLSEEPTELIDSSEAPRSLQNPRRMYGIYRNLMWAKEAEEAERLDKMQKIENEENAAANNLALAIQRRNEARASQSAKFFDSLIDKYANMAGKSKRKSSPVKAARTTRNTKKTNKKT</sequence>
<evidence type="ECO:0000313" key="3">
    <source>
        <dbReference type="EMBL" id="KOX80702.1"/>
    </source>
</evidence>
<dbReference type="STRING" id="166423.A0A0N0U7H5"/>
<dbReference type="AlphaFoldDB" id="A0A0N0U7H5"/>
<protein>
    <submittedName>
        <fullName evidence="3">Uncharacterized protein</fullName>
    </submittedName>
</protein>
<reference evidence="3 4" key="1">
    <citation type="submission" date="2015-07" db="EMBL/GenBank/DDBJ databases">
        <title>The genome of Melipona quadrifasciata.</title>
        <authorList>
            <person name="Pan H."/>
            <person name="Kapheim K."/>
        </authorList>
    </citation>
    <scope>NUCLEOTIDE SEQUENCE [LARGE SCALE GENOMIC DNA]</scope>
    <source>
        <strain evidence="3">0111107301</strain>
        <tissue evidence="3">Whole body</tissue>
    </source>
</reference>
<name>A0A0N0U7H5_9HYME</name>
<keyword evidence="4" id="KW-1185">Reference proteome</keyword>
<feature type="compositionally biased region" description="Basic residues" evidence="2">
    <location>
        <begin position="176"/>
        <end position="185"/>
    </location>
</feature>
<dbReference type="EMBL" id="KQ435698">
    <property type="protein sequence ID" value="KOX80702.1"/>
    <property type="molecule type" value="Genomic_DNA"/>
</dbReference>
<evidence type="ECO:0000256" key="2">
    <source>
        <dbReference type="SAM" id="MobiDB-lite"/>
    </source>
</evidence>
<gene>
    <name evidence="3" type="ORF">WN51_01990</name>
</gene>
<dbReference type="OrthoDB" id="110024at2759"/>
<evidence type="ECO:0000313" key="4">
    <source>
        <dbReference type="Proteomes" id="UP000053105"/>
    </source>
</evidence>
<organism evidence="3 4">
    <name type="scientific">Melipona quadrifasciata</name>
    <dbReference type="NCBI Taxonomy" id="166423"/>
    <lineage>
        <taxon>Eukaryota</taxon>
        <taxon>Metazoa</taxon>
        <taxon>Ecdysozoa</taxon>
        <taxon>Arthropoda</taxon>
        <taxon>Hexapoda</taxon>
        <taxon>Insecta</taxon>
        <taxon>Pterygota</taxon>
        <taxon>Neoptera</taxon>
        <taxon>Endopterygota</taxon>
        <taxon>Hymenoptera</taxon>
        <taxon>Apocrita</taxon>
        <taxon>Aculeata</taxon>
        <taxon>Apoidea</taxon>
        <taxon>Anthophila</taxon>
        <taxon>Apidae</taxon>
        <taxon>Melipona</taxon>
    </lineage>
</organism>
<feature type="coiled-coil region" evidence="1">
    <location>
        <begin position="104"/>
        <end position="135"/>
    </location>
</feature>
<feature type="region of interest" description="Disordered" evidence="2">
    <location>
        <begin position="159"/>
        <end position="185"/>
    </location>
</feature>
<evidence type="ECO:0000256" key="1">
    <source>
        <dbReference type="SAM" id="Coils"/>
    </source>
</evidence>
<accession>A0A0N0U7H5</accession>
<keyword evidence="1" id="KW-0175">Coiled coil</keyword>